<keyword evidence="3 10" id="KW-0808">Transferase</keyword>
<evidence type="ECO:0000256" key="1">
    <source>
        <dbReference type="ARBA" id="ARBA00004141"/>
    </source>
</evidence>
<dbReference type="EMBL" id="CAJPVJ010005864">
    <property type="protein sequence ID" value="CAG2169902.1"/>
    <property type="molecule type" value="Genomic_DNA"/>
</dbReference>
<dbReference type="GO" id="GO:0019367">
    <property type="term" value="P:fatty acid elongation, saturated fatty acid"/>
    <property type="evidence" value="ECO:0007669"/>
    <property type="project" value="TreeGrafter"/>
</dbReference>
<accession>A0A7R9M339</accession>
<keyword evidence="7 10" id="KW-0443">Lipid metabolism</keyword>
<dbReference type="GO" id="GO:0030148">
    <property type="term" value="P:sphingolipid biosynthetic process"/>
    <property type="evidence" value="ECO:0007669"/>
    <property type="project" value="TreeGrafter"/>
</dbReference>
<keyword evidence="6 10" id="KW-1133">Transmembrane helix</keyword>
<keyword evidence="5 10" id="KW-0276">Fatty acid metabolism</keyword>
<comment type="subcellular location">
    <subcellularLocation>
        <location evidence="1">Membrane</location>
        <topology evidence="1">Multi-pass membrane protein</topology>
    </subcellularLocation>
</comment>
<evidence type="ECO:0000256" key="5">
    <source>
        <dbReference type="ARBA" id="ARBA00022832"/>
    </source>
</evidence>
<evidence type="ECO:0000256" key="3">
    <source>
        <dbReference type="ARBA" id="ARBA00022679"/>
    </source>
</evidence>
<keyword evidence="12" id="KW-1185">Reference proteome</keyword>
<proteinExistence type="inferred from homology"/>
<keyword evidence="8 10" id="KW-0472">Membrane</keyword>
<dbReference type="GO" id="GO:0034625">
    <property type="term" value="P:fatty acid elongation, monounsaturated fatty acid"/>
    <property type="evidence" value="ECO:0007669"/>
    <property type="project" value="TreeGrafter"/>
</dbReference>
<comment type="similarity">
    <text evidence="10">Belongs to the ELO family.</text>
</comment>
<evidence type="ECO:0000256" key="8">
    <source>
        <dbReference type="ARBA" id="ARBA00023136"/>
    </source>
</evidence>
<keyword evidence="4 10" id="KW-0812">Transmembrane</keyword>
<feature type="transmembrane region" description="Helical" evidence="10">
    <location>
        <begin position="35"/>
        <end position="56"/>
    </location>
</feature>
<dbReference type="GO" id="GO:0009922">
    <property type="term" value="F:fatty acid elongase activity"/>
    <property type="evidence" value="ECO:0007669"/>
    <property type="project" value="UniProtKB-EC"/>
</dbReference>
<comment type="caution">
    <text evidence="10">Lacks conserved residue(s) required for the propagation of feature annotation.</text>
</comment>
<organism evidence="11">
    <name type="scientific">Oppiella nova</name>
    <dbReference type="NCBI Taxonomy" id="334625"/>
    <lineage>
        <taxon>Eukaryota</taxon>
        <taxon>Metazoa</taxon>
        <taxon>Ecdysozoa</taxon>
        <taxon>Arthropoda</taxon>
        <taxon>Chelicerata</taxon>
        <taxon>Arachnida</taxon>
        <taxon>Acari</taxon>
        <taxon>Acariformes</taxon>
        <taxon>Sarcoptiformes</taxon>
        <taxon>Oribatida</taxon>
        <taxon>Brachypylina</taxon>
        <taxon>Oppioidea</taxon>
        <taxon>Oppiidae</taxon>
        <taxon>Oppiella</taxon>
    </lineage>
</organism>
<evidence type="ECO:0000256" key="4">
    <source>
        <dbReference type="ARBA" id="ARBA00022692"/>
    </source>
</evidence>
<sequence length="79" mass="9271">MFVLINTGIHTLKYGYYALAALGPRVRPYLRRKRYITVLQIAQFVICGTYGCLLYYKQTVIYRFHHKNRWTVGPNADNA</sequence>
<dbReference type="GO" id="GO:0042761">
    <property type="term" value="P:very long-chain fatty acid biosynthetic process"/>
    <property type="evidence" value="ECO:0007669"/>
    <property type="project" value="TreeGrafter"/>
</dbReference>
<evidence type="ECO:0000256" key="7">
    <source>
        <dbReference type="ARBA" id="ARBA00023098"/>
    </source>
</evidence>
<dbReference type="PANTHER" id="PTHR11157:SF169">
    <property type="entry name" value="ELONGATION OF FATTY ACIDS PROTEIN"/>
    <property type="match status" value="1"/>
</dbReference>
<reference evidence="11" key="1">
    <citation type="submission" date="2020-11" db="EMBL/GenBank/DDBJ databases">
        <authorList>
            <person name="Tran Van P."/>
        </authorList>
    </citation>
    <scope>NUCLEOTIDE SEQUENCE</scope>
</reference>
<dbReference type="PANTHER" id="PTHR11157">
    <property type="entry name" value="FATTY ACID ACYL TRANSFERASE-RELATED"/>
    <property type="match status" value="1"/>
</dbReference>
<evidence type="ECO:0000313" key="11">
    <source>
        <dbReference type="EMBL" id="CAD7652715.1"/>
    </source>
</evidence>
<keyword evidence="9 10" id="KW-0275">Fatty acid biosynthesis</keyword>
<dbReference type="OrthoDB" id="434092at2759"/>
<dbReference type="GO" id="GO:0005789">
    <property type="term" value="C:endoplasmic reticulum membrane"/>
    <property type="evidence" value="ECO:0007669"/>
    <property type="project" value="TreeGrafter"/>
</dbReference>
<evidence type="ECO:0000256" key="9">
    <source>
        <dbReference type="ARBA" id="ARBA00023160"/>
    </source>
</evidence>
<evidence type="ECO:0000256" key="2">
    <source>
        <dbReference type="ARBA" id="ARBA00022516"/>
    </source>
</evidence>
<evidence type="ECO:0000256" key="6">
    <source>
        <dbReference type="ARBA" id="ARBA00022989"/>
    </source>
</evidence>
<dbReference type="Proteomes" id="UP000728032">
    <property type="component" value="Unassembled WGS sequence"/>
</dbReference>
<protein>
    <recommendedName>
        <fullName evidence="10">Elongation of very long chain fatty acids protein</fullName>
        <ecNumber evidence="10">2.3.1.199</ecNumber>
    </recommendedName>
    <alternativeName>
        <fullName evidence="10">Very-long-chain 3-oxoacyl-CoA synthase</fullName>
    </alternativeName>
</protein>
<dbReference type="GO" id="GO:0034626">
    <property type="term" value="P:fatty acid elongation, polyunsaturated fatty acid"/>
    <property type="evidence" value="ECO:0007669"/>
    <property type="project" value="TreeGrafter"/>
</dbReference>
<dbReference type="EMBL" id="OC920689">
    <property type="protein sequence ID" value="CAD7652715.1"/>
    <property type="molecule type" value="Genomic_DNA"/>
</dbReference>
<dbReference type="Pfam" id="PF01151">
    <property type="entry name" value="ELO"/>
    <property type="match status" value="1"/>
</dbReference>
<gene>
    <name evidence="11" type="ORF">ONB1V03_LOCUS9375</name>
</gene>
<comment type="catalytic activity">
    <reaction evidence="10">
        <text>a very-long-chain acyl-CoA + malonyl-CoA + H(+) = a very-long-chain 3-oxoacyl-CoA + CO2 + CoA</text>
        <dbReference type="Rhea" id="RHEA:32727"/>
        <dbReference type="ChEBI" id="CHEBI:15378"/>
        <dbReference type="ChEBI" id="CHEBI:16526"/>
        <dbReference type="ChEBI" id="CHEBI:57287"/>
        <dbReference type="ChEBI" id="CHEBI:57384"/>
        <dbReference type="ChEBI" id="CHEBI:90725"/>
        <dbReference type="ChEBI" id="CHEBI:90736"/>
        <dbReference type="EC" id="2.3.1.199"/>
    </reaction>
</comment>
<dbReference type="EC" id="2.3.1.199" evidence="10"/>
<dbReference type="InterPro" id="IPR002076">
    <property type="entry name" value="ELO_fam"/>
</dbReference>
<name>A0A7R9M339_9ACAR</name>
<dbReference type="AlphaFoldDB" id="A0A7R9M339"/>
<evidence type="ECO:0000256" key="10">
    <source>
        <dbReference type="RuleBase" id="RU361115"/>
    </source>
</evidence>
<keyword evidence="2 10" id="KW-0444">Lipid biosynthesis</keyword>
<evidence type="ECO:0000313" key="12">
    <source>
        <dbReference type="Proteomes" id="UP000728032"/>
    </source>
</evidence>